<name>A0A2T2N046_CORCC</name>
<dbReference type="PANTHER" id="PTHR10039:SF14">
    <property type="entry name" value="NACHT DOMAIN-CONTAINING PROTEIN"/>
    <property type="match status" value="1"/>
</dbReference>
<dbReference type="AlphaFoldDB" id="A0A2T2N046"/>
<reference evidence="2 3" key="1">
    <citation type="journal article" date="2018" name="Front. Microbiol.">
        <title>Genome-Wide Analysis of Corynespora cassiicola Leaf Fall Disease Putative Effectors.</title>
        <authorList>
            <person name="Lopez D."/>
            <person name="Ribeiro S."/>
            <person name="Label P."/>
            <person name="Fumanal B."/>
            <person name="Venisse J.S."/>
            <person name="Kohler A."/>
            <person name="de Oliveira R.R."/>
            <person name="Labutti K."/>
            <person name="Lipzen A."/>
            <person name="Lail K."/>
            <person name="Bauer D."/>
            <person name="Ohm R.A."/>
            <person name="Barry K.W."/>
            <person name="Spatafora J."/>
            <person name="Grigoriev I.V."/>
            <person name="Martin F.M."/>
            <person name="Pujade-Renaud V."/>
        </authorList>
    </citation>
    <scope>NUCLEOTIDE SEQUENCE [LARGE SCALE GENOMIC DNA]</scope>
    <source>
        <strain evidence="2 3">Philippines</strain>
    </source>
</reference>
<sequence length="230" mass="25984">METLPKNISQACERIPDKSKKHAIVQKALSIILAAGRPLTLSEMNFAVNIDESLHTIDDLDLEEEDDFKLRLRSWCGLFVSVHHGKIYFLNQTARESLLANLPMSNTIPTEPQWQRSITIHQGHNILAQLCVRYLSLFNSEAGLLADSTLKTNHHVDNQALLDYSARFWGLHFRGACIKQDDAAIVSIALRISEPCSKAYIAWLKMYWKSQFITRPKDPTGLIVVGSQVT</sequence>
<proteinExistence type="predicted"/>
<accession>A0A2T2N046</accession>
<evidence type="ECO:0000313" key="3">
    <source>
        <dbReference type="Proteomes" id="UP000240883"/>
    </source>
</evidence>
<evidence type="ECO:0000313" key="2">
    <source>
        <dbReference type="EMBL" id="PSN58823.1"/>
    </source>
</evidence>
<dbReference type="Proteomes" id="UP000240883">
    <property type="component" value="Unassembled WGS sequence"/>
</dbReference>
<dbReference type="EMBL" id="KZ678196">
    <property type="protein sequence ID" value="PSN58797.1"/>
    <property type="molecule type" value="Genomic_DNA"/>
</dbReference>
<dbReference type="OrthoDB" id="194358at2759"/>
<dbReference type="STRING" id="1448308.A0A2T2N046"/>
<dbReference type="EMBL" id="KZ678192">
    <property type="protein sequence ID" value="PSN58823.1"/>
    <property type="molecule type" value="Genomic_DNA"/>
</dbReference>
<keyword evidence="3" id="KW-1185">Reference proteome</keyword>
<dbReference type="PANTHER" id="PTHR10039">
    <property type="entry name" value="AMELOGENIN"/>
    <property type="match status" value="1"/>
</dbReference>
<gene>
    <name evidence="1" type="ORF">BS50DRAFT_595164</name>
    <name evidence="2" type="ORF">BS50DRAFT_664727</name>
</gene>
<evidence type="ECO:0000313" key="1">
    <source>
        <dbReference type="EMBL" id="PSN58797.1"/>
    </source>
</evidence>
<organism evidence="2 3">
    <name type="scientific">Corynespora cassiicola Philippines</name>
    <dbReference type="NCBI Taxonomy" id="1448308"/>
    <lineage>
        <taxon>Eukaryota</taxon>
        <taxon>Fungi</taxon>
        <taxon>Dikarya</taxon>
        <taxon>Ascomycota</taxon>
        <taxon>Pezizomycotina</taxon>
        <taxon>Dothideomycetes</taxon>
        <taxon>Pleosporomycetidae</taxon>
        <taxon>Pleosporales</taxon>
        <taxon>Corynesporascaceae</taxon>
        <taxon>Corynespora</taxon>
    </lineage>
</organism>
<protein>
    <submittedName>
        <fullName evidence="2">Uncharacterized protein</fullName>
    </submittedName>
</protein>